<dbReference type="STRING" id="1227497.C491_04505"/>
<keyword evidence="2" id="KW-1185">Reference proteome</keyword>
<proteinExistence type="predicted"/>
<evidence type="ECO:0000313" key="1">
    <source>
        <dbReference type="EMBL" id="ELY60529.1"/>
    </source>
</evidence>
<comment type="caution">
    <text evidence="1">The sequence shown here is derived from an EMBL/GenBank/DDBJ whole genome shotgun (WGS) entry which is preliminary data.</text>
</comment>
<dbReference type="AlphaFoldDB" id="L9XFN5"/>
<evidence type="ECO:0000313" key="2">
    <source>
        <dbReference type="Proteomes" id="UP000011688"/>
    </source>
</evidence>
<gene>
    <name evidence="1" type="ORF">C491_04505</name>
</gene>
<dbReference type="Proteomes" id="UP000011688">
    <property type="component" value="Unassembled WGS sequence"/>
</dbReference>
<dbReference type="EMBL" id="AOIB01000013">
    <property type="protein sequence ID" value="ELY60529.1"/>
    <property type="molecule type" value="Genomic_DNA"/>
</dbReference>
<organism evidence="1 2">
    <name type="scientific">Natronococcus amylolyticus DSM 10524</name>
    <dbReference type="NCBI Taxonomy" id="1227497"/>
    <lineage>
        <taxon>Archaea</taxon>
        <taxon>Methanobacteriati</taxon>
        <taxon>Methanobacteriota</taxon>
        <taxon>Stenosarchaea group</taxon>
        <taxon>Halobacteria</taxon>
        <taxon>Halobacteriales</taxon>
        <taxon>Natrialbaceae</taxon>
        <taxon>Natronococcus</taxon>
    </lineage>
</organism>
<protein>
    <submittedName>
        <fullName evidence="1">Uncharacterized protein</fullName>
    </submittedName>
</protein>
<accession>L9XFN5</accession>
<sequence length="122" mass="13223">MVDLERGSEIVERRSGEFVFERGLALVDRYCVVGNPLEPLYVAVSTLGSFSGDAAGHRHSADIGDRSHQPSPVHILHSVRYVMGFASSWPRAETAPGFTVPAFGTAPPGFLEPSERCHRMAG</sequence>
<reference evidence="1 2" key="1">
    <citation type="journal article" date="2014" name="PLoS Genet.">
        <title>Phylogenetically driven sequencing of extremely halophilic archaea reveals strategies for static and dynamic osmo-response.</title>
        <authorList>
            <person name="Becker E.A."/>
            <person name="Seitzer P.M."/>
            <person name="Tritt A."/>
            <person name="Larsen D."/>
            <person name="Krusor M."/>
            <person name="Yao A.I."/>
            <person name="Wu D."/>
            <person name="Madern D."/>
            <person name="Eisen J.A."/>
            <person name="Darling A.E."/>
            <person name="Facciotti M.T."/>
        </authorList>
    </citation>
    <scope>NUCLEOTIDE SEQUENCE [LARGE SCALE GENOMIC DNA]</scope>
    <source>
        <strain evidence="1 2">DSM 10524</strain>
    </source>
</reference>
<name>L9XFN5_9EURY</name>